<evidence type="ECO:0000256" key="1">
    <source>
        <dbReference type="SAM" id="MobiDB-lite"/>
    </source>
</evidence>
<dbReference type="Proteomes" id="UP001597545">
    <property type="component" value="Unassembled WGS sequence"/>
</dbReference>
<accession>A0ABW5KML3</accession>
<evidence type="ECO:0000313" key="2">
    <source>
        <dbReference type="EMBL" id="MFD2549513.1"/>
    </source>
</evidence>
<keyword evidence="3" id="KW-1185">Reference proteome</keyword>
<feature type="region of interest" description="Disordered" evidence="1">
    <location>
        <begin position="30"/>
        <end position="61"/>
    </location>
</feature>
<gene>
    <name evidence="2" type="ORF">ACFSR5_17825</name>
</gene>
<reference evidence="3" key="1">
    <citation type="journal article" date="2019" name="Int. J. Syst. Evol. Microbiol.">
        <title>The Global Catalogue of Microorganisms (GCM) 10K type strain sequencing project: providing services to taxonomists for standard genome sequencing and annotation.</title>
        <authorList>
            <consortium name="The Broad Institute Genomics Platform"/>
            <consortium name="The Broad Institute Genome Sequencing Center for Infectious Disease"/>
            <person name="Wu L."/>
            <person name="Ma J."/>
        </authorList>
    </citation>
    <scope>NUCLEOTIDE SEQUENCE [LARGE SCALE GENOMIC DNA]</scope>
    <source>
        <strain evidence="3">KCTC 42662</strain>
    </source>
</reference>
<evidence type="ECO:0000313" key="3">
    <source>
        <dbReference type="Proteomes" id="UP001597545"/>
    </source>
</evidence>
<name>A0ABW5KML3_9SPHI</name>
<comment type="caution">
    <text evidence="2">The sequence shown here is derived from an EMBL/GenBank/DDBJ whole genome shotgun (WGS) entry which is preliminary data.</text>
</comment>
<sequence length="61" mass="6616">MEENQPKRSYSPPAIAHFVLQMECGIAAGSATLKPGDSGTPDIPKIDDWQDTGNTSTDYDF</sequence>
<feature type="compositionally biased region" description="Polar residues" evidence="1">
    <location>
        <begin position="51"/>
        <end position="61"/>
    </location>
</feature>
<proteinExistence type="predicted"/>
<dbReference type="EMBL" id="JBHULR010000015">
    <property type="protein sequence ID" value="MFD2549513.1"/>
    <property type="molecule type" value="Genomic_DNA"/>
</dbReference>
<organism evidence="2 3">
    <name type="scientific">Sphingobacterium suaedae</name>
    <dbReference type="NCBI Taxonomy" id="1686402"/>
    <lineage>
        <taxon>Bacteria</taxon>
        <taxon>Pseudomonadati</taxon>
        <taxon>Bacteroidota</taxon>
        <taxon>Sphingobacteriia</taxon>
        <taxon>Sphingobacteriales</taxon>
        <taxon>Sphingobacteriaceae</taxon>
        <taxon>Sphingobacterium</taxon>
    </lineage>
</organism>
<protein>
    <submittedName>
        <fullName evidence="2">Uncharacterized protein</fullName>
    </submittedName>
</protein>
<dbReference type="RefSeq" id="WP_380905830.1">
    <property type="nucleotide sequence ID" value="NZ_JBHUEG010000012.1"/>
</dbReference>